<evidence type="ECO:0000313" key="1">
    <source>
        <dbReference type="Proteomes" id="UP000887580"/>
    </source>
</evidence>
<protein>
    <submittedName>
        <fullName evidence="2">Uncharacterized protein</fullName>
    </submittedName>
</protein>
<name>A0AC35FLD4_9BILA</name>
<accession>A0AC35FLD4</accession>
<dbReference type="WBParaSite" id="PS1159_v2.g1811.t1">
    <property type="protein sequence ID" value="PS1159_v2.g1811.t1"/>
    <property type="gene ID" value="PS1159_v2.g1811"/>
</dbReference>
<evidence type="ECO:0000313" key="2">
    <source>
        <dbReference type="WBParaSite" id="PS1159_v2.g1811.t1"/>
    </source>
</evidence>
<organism evidence="1 2">
    <name type="scientific">Panagrolaimus sp. PS1159</name>
    <dbReference type="NCBI Taxonomy" id="55785"/>
    <lineage>
        <taxon>Eukaryota</taxon>
        <taxon>Metazoa</taxon>
        <taxon>Ecdysozoa</taxon>
        <taxon>Nematoda</taxon>
        <taxon>Chromadorea</taxon>
        <taxon>Rhabditida</taxon>
        <taxon>Tylenchina</taxon>
        <taxon>Panagrolaimomorpha</taxon>
        <taxon>Panagrolaimoidea</taxon>
        <taxon>Panagrolaimidae</taxon>
        <taxon>Panagrolaimus</taxon>
    </lineage>
</organism>
<dbReference type="Proteomes" id="UP000887580">
    <property type="component" value="Unplaced"/>
</dbReference>
<reference evidence="2" key="1">
    <citation type="submission" date="2022-11" db="UniProtKB">
        <authorList>
            <consortium name="WormBaseParasite"/>
        </authorList>
    </citation>
    <scope>IDENTIFICATION</scope>
</reference>
<sequence>MSLAREFTTMKYGFHTKWELSNEMLHERKNLTTEVKIVEGMPDVKWFLNWTSDGYDFTLRCNVESENEIEYMLCNRYCSSNYVIGG</sequence>
<proteinExistence type="predicted"/>